<dbReference type="Pfam" id="PF01636">
    <property type="entry name" value="APH"/>
    <property type="match status" value="1"/>
</dbReference>
<evidence type="ECO:0000313" key="2">
    <source>
        <dbReference type="EMBL" id="SDG83717.1"/>
    </source>
</evidence>
<gene>
    <name evidence="2" type="ORF">SAMN05216553_11219</name>
</gene>
<dbReference type="AlphaFoldDB" id="A0A1G7XHY6"/>
<name>A0A1G7XHY6_9PSEU</name>
<dbReference type="Proteomes" id="UP000199623">
    <property type="component" value="Unassembled WGS sequence"/>
</dbReference>
<protein>
    <submittedName>
        <fullName evidence="2">Phosphotransferase enzyme family protein</fullName>
    </submittedName>
</protein>
<dbReference type="EMBL" id="FNCC01000012">
    <property type="protein sequence ID" value="SDG83717.1"/>
    <property type="molecule type" value="Genomic_DNA"/>
</dbReference>
<feature type="domain" description="Aminoglycoside phosphotransferase" evidence="1">
    <location>
        <begin position="36"/>
        <end position="237"/>
    </location>
</feature>
<dbReference type="OrthoDB" id="3723194at2"/>
<evidence type="ECO:0000313" key="3">
    <source>
        <dbReference type="Proteomes" id="UP000199623"/>
    </source>
</evidence>
<keyword evidence="3" id="KW-1185">Reference proteome</keyword>
<evidence type="ECO:0000259" key="1">
    <source>
        <dbReference type="Pfam" id="PF01636"/>
    </source>
</evidence>
<dbReference type="GO" id="GO:0016740">
    <property type="term" value="F:transferase activity"/>
    <property type="evidence" value="ECO:0007669"/>
    <property type="project" value="UniProtKB-KW"/>
</dbReference>
<dbReference type="STRING" id="200378.SAMN05216553_11219"/>
<keyword evidence="2" id="KW-0808">Transferase</keyword>
<sequence length="332" mass="35751">MRADPRLAGVLELLGLGGGAPVRAFPPTPTPWACAYAVGSGATRGVARLIDLDFAEEGVVATEFAAATLLGDHGIGPRVRHADAEAGVLVMDEIDGAPAERPVALWQALSLARVLRALHALDMPGEPRLHVAKEQAATAAVAAIADGVPELALHREASRRFDDLRAALARLGVPDRLCHNDLNHGNVVFDDVRAWLIDFDHLGVGDPFYDLANAVLSLHMDDVVRQEFVKAYLGRPADAGEEARLELMSCLVQLRYGLSALSLVPTHLHDRLGTWTSDMVGDPFDFRRRDGEEVGWLVFRLSLSFVHKGLERLGAEPATRAAETLGLLGARV</sequence>
<dbReference type="Gene3D" id="3.90.1200.10">
    <property type="match status" value="1"/>
</dbReference>
<dbReference type="RefSeq" id="WP_090053936.1">
    <property type="nucleotide sequence ID" value="NZ_FNCC01000012.1"/>
</dbReference>
<reference evidence="3" key="1">
    <citation type="submission" date="2016-10" db="EMBL/GenBank/DDBJ databases">
        <authorList>
            <person name="Varghese N."/>
            <person name="Submissions S."/>
        </authorList>
    </citation>
    <scope>NUCLEOTIDE SEQUENCE [LARGE SCALE GENOMIC DNA]</scope>
    <source>
        <strain evidence="3">CGMCC 4.3506</strain>
    </source>
</reference>
<organism evidence="2 3">
    <name type="scientific">Lentzea fradiae</name>
    <dbReference type="NCBI Taxonomy" id="200378"/>
    <lineage>
        <taxon>Bacteria</taxon>
        <taxon>Bacillati</taxon>
        <taxon>Actinomycetota</taxon>
        <taxon>Actinomycetes</taxon>
        <taxon>Pseudonocardiales</taxon>
        <taxon>Pseudonocardiaceae</taxon>
        <taxon>Lentzea</taxon>
    </lineage>
</organism>
<dbReference type="InterPro" id="IPR011009">
    <property type="entry name" value="Kinase-like_dom_sf"/>
</dbReference>
<proteinExistence type="predicted"/>
<dbReference type="InterPro" id="IPR002575">
    <property type="entry name" value="Aminoglycoside_PTrfase"/>
</dbReference>
<accession>A0A1G7XHY6</accession>
<dbReference type="SUPFAM" id="SSF56112">
    <property type="entry name" value="Protein kinase-like (PK-like)"/>
    <property type="match status" value="1"/>
</dbReference>